<dbReference type="EMBL" id="HG937516">
    <property type="protein sequence ID" value="CDN40258.1"/>
    <property type="molecule type" value="Genomic_DNA"/>
</dbReference>
<dbReference type="SUPFAM" id="SSF75620">
    <property type="entry name" value="Release factor"/>
    <property type="match status" value="1"/>
</dbReference>
<dbReference type="InterPro" id="IPR000352">
    <property type="entry name" value="Pep_chain_release_fac_I"/>
</dbReference>
<comment type="similarity">
    <text evidence="2 6">Belongs to the prokaryotic/mitochondrial release factor family.</text>
</comment>
<keyword evidence="7" id="KW-0175">Coiled coil</keyword>
<dbReference type="Gene3D" id="3.30.160.20">
    <property type="match status" value="1"/>
</dbReference>
<dbReference type="AlphaFoldDB" id="A0A292IHU3"/>
<dbReference type="PANTHER" id="PTHR43804">
    <property type="entry name" value="LD18447P"/>
    <property type="match status" value="1"/>
</dbReference>
<reference evidence="9 10" key="1">
    <citation type="journal article" date="2015" name="Clin. Infect. Dis.">
        <title>Genomic Investigations unmask Mycoplasma amphoriforme, a new respiratory pathogen.</title>
        <authorList>
            <person name="Gillespie S.H."/>
            <person name="Ling C.L."/>
            <person name="Oravcova K."/>
            <person name="Pinheiro M."/>
            <person name="Wells L."/>
            <person name="Bryant J.M."/>
            <person name="McHugh T.D."/>
            <person name="Bebear C."/>
            <person name="Webster D."/>
            <person name="Harris S.R."/>
            <person name="Seth-Smith H.M."/>
            <person name="Thomson N.R."/>
        </authorList>
    </citation>
    <scope>NUCLEOTIDE SEQUENCE [LARGE SCALE GENOMIC DNA]</scope>
    <source>
        <strain evidence="9 10">A39</strain>
    </source>
</reference>
<dbReference type="RefSeq" id="WP_343251600.1">
    <property type="nucleotide sequence ID" value="NZ_HG937516.1"/>
</dbReference>
<dbReference type="Gene3D" id="3.30.70.1660">
    <property type="match status" value="1"/>
</dbReference>
<dbReference type="InterPro" id="IPR004373">
    <property type="entry name" value="RF-1"/>
</dbReference>
<dbReference type="Proteomes" id="UP000261764">
    <property type="component" value="Chromosome I"/>
</dbReference>
<accession>A0A292IHU3</accession>
<protein>
    <recommendedName>
        <fullName evidence="5 6">Peptide chain release factor 1</fullName>
        <shortName evidence="6">RF-1</shortName>
    </recommendedName>
</protein>
<evidence type="ECO:0000256" key="6">
    <source>
        <dbReference type="HAMAP-Rule" id="MF_00093"/>
    </source>
</evidence>
<keyword evidence="4 6" id="KW-0648">Protein biosynthesis</keyword>
<dbReference type="SMART" id="SM00937">
    <property type="entry name" value="PCRF"/>
    <property type="match status" value="1"/>
</dbReference>
<comment type="function">
    <text evidence="1 6">Peptide chain release factor 1 directs the termination of translation in response to the peptide chain termination codons UAG and UAA.</text>
</comment>
<evidence type="ECO:0000256" key="5">
    <source>
        <dbReference type="ARBA" id="ARBA00050039"/>
    </source>
</evidence>
<dbReference type="NCBIfam" id="TIGR00019">
    <property type="entry name" value="prfA"/>
    <property type="match status" value="1"/>
</dbReference>
<dbReference type="InterPro" id="IPR045853">
    <property type="entry name" value="Pep_chain_release_fac_I_sf"/>
</dbReference>
<dbReference type="HAMAP" id="MF_00093">
    <property type="entry name" value="Rel_fac_1"/>
    <property type="match status" value="1"/>
</dbReference>
<sequence length="360" mass="40520">MQYNKQLHDALSKIAAHAKTLEEELTLANCDLKRIRDINRELKHKKKVLEVFYQYDSYLKQANEAETILNDSMMKELHELASLDLSIAVKEVPVLEEKLKILLLPVDPNDDKSIIVEIRAAAGGDESSIFVGNVYDMYKAYCDSQKWEIKLLDMSPSTSGYSFLSFEVNGEDIYGKMKFESGVHRVQRVPLTEAKGRVHTSTITVAVLPQLDEVEIQINPSDLRIDTYRSGGAGGQHVNRTESAVRITHLPTGIIAACQEGKSQIMNRETAMRMLRAKLWEAAQAEQDASLSLLRKSQVGSGDRAEKIRTYNFPQNRVTDHRIGLSLNSLDRVMMGDLEALIEALRADEQARKMAEVTNL</sequence>
<name>A0A292IHU3_9MOLU</name>
<evidence type="ECO:0000256" key="3">
    <source>
        <dbReference type="ARBA" id="ARBA00022481"/>
    </source>
</evidence>
<dbReference type="GO" id="GO:0016149">
    <property type="term" value="F:translation release factor activity, codon specific"/>
    <property type="evidence" value="ECO:0007669"/>
    <property type="project" value="UniProtKB-UniRule"/>
</dbReference>
<keyword evidence="6" id="KW-0963">Cytoplasm</keyword>
<dbReference type="GO" id="GO:0005737">
    <property type="term" value="C:cytoplasm"/>
    <property type="evidence" value="ECO:0007669"/>
    <property type="project" value="UniProtKB-SubCell"/>
</dbReference>
<keyword evidence="10" id="KW-1185">Reference proteome</keyword>
<dbReference type="PROSITE" id="PS00745">
    <property type="entry name" value="RF_PROK_I"/>
    <property type="match status" value="1"/>
</dbReference>
<dbReference type="InterPro" id="IPR050057">
    <property type="entry name" value="Prokaryotic/Mito_RF"/>
</dbReference>
<dbReference type="FunFam" id="3.30.160.20:FF:000004">
    <property type="entry name" value="Peptide chain release factor 1"/>
    <property type="match status" value="1"/>
</dbReference>
<comment type="PTM">
    <text evidence="6">Methylated by PrmC. Methylation increases the termination efficiency of RF1.</text>
</comment>
<proteinExistence type="inferred from homology"/>
<feature type="domain" description="Prokaryotic-type class I peptide chain release factors" evidence="8">
    <location>
        <begin position="229"/>
        <end position="245"/>
    </location>
</feature>
<gene>
    <name evidence="6" type="primary">prfA</name>
    <name evidence="9" type="ORF">MAMA39_01340</name>
</gene>
<dbReference type="InterPro" id="IPR005139">
    <property type="entry name" value="PCRF"/>
</dbReference>
<comment type="subcellular location">
    <subcellularLocation>
        <location evidence="6">Cytoplasm</location>
    </subcellularLocation>
</comment>
<dbReference type="PANTHER" id="PTHR43804:SF7">
    <property type="entry name" value="LD18447P"/>
    <property type="match status" value="1"/>
</dbReference>
<dbReference type="Gene3D" id="6.10.140.1950">
    <property type="match status" value="1"/>
</dbReference>
<dbReference type="KEGG" id="mamp:MAMA39_01340"/>
<evidence type="ECO:0000256" key="2">
    <source>
        <dbReference type="ARBA" id="ARBA00010835"/>
    </source>
</evidence>
<evidence type="ECO:0000256" key="4">
    <source>
        <dbReference type="ARBA" id="ARBA00022917"/>
    </source>
</evidence>
<evidence type="ECO:0000256" key="1">
    <source>
        <dbReference type="ARBA" id="ARBA00002986"/>
    </source>
</evidence>
<organism evidence="9 10">
    <name type="scientific">Mycoplasma amphoriforme A39</name>
    <dbReference type="NCBI Taxonomy" id="572419"/>
    <lineage>
        <taxon>Bacteria</taxon>
        <taxon>Bacillati</taxon>
        <taxon>Mycoplasmatota</taxon>
        <taxon>Mollicutes</taxon>
        <taxon>Mycoplasmataceae</taxon>
        <taxon>Mycoplasma</taxon>
    </lineage>
</organism>
<dbReference type="Pfam" id="PF00472">
    <property type="entry name" value="RF-1"/>
    <property type="match status" value="1"/>
</dbReference>
<evidence type="ECO:0000313" key="10">
    <source>
        <dbReference type="Proteomes" id="UP000261764"/>
    </source>
</evidence>
<dbReference type="Pfam" id="PF03462">
    <property type="entry name" value="PCRF"/>
    <property type="match status" value="1"/>
</dbReference>
<dbReference type="NCBIfam" id="NF001859">
    <property type="entry name" value="PRK00591.1"/>
    <property type="match status" value="1"/>
</dbReference>
<feature type="modified residue" description="N5-methylglutamine" evidence="6">
    <location>
        <position position="236"/>
    </location>
</feature>
<evidence type="ECO:0000313" key="9">
    <source>
        <dbReference type="EMBL" id="CDN40258.1"/>
    </source>
</evidence>
<evidence type="ECO:0000259" key="8">
    <source>
        <dbReference type="PROSITE" id="PS00745"/>
    </source>
</evidence>
<keyword evidence="3 6" id="KW-0488">Methylation</keyword>
<evidence type="ECO:0000256" key="7">
    <source>
        <dbReference type="SAM" id="Coils"/>
    </source>
</evidence>
<feature type="coiled-coil region" evidence="7">
    <location>
        <begin position="4"/>
        <end position="38"/>
    </location>
</feature>